<name>A0A395RKK8_FUSSP</name>
<dbReference type="Proteomes" id="UP000266152">
    <property type="component" value="Unassembled WGS sequence"/>
</dbReference>
<dbReference type="EMBL" id="PXOF01000183">
    <property type="protein sequence ID" value="RGP60637.1"/>
    <property type="molecule type" value="Genomic_DNA"/>
</dbReference>
<proteinExistence type="predicted"/>
<protein>
    <submittedName>
        <fullName evidence="2">Uncharacterized protein</fullName>
    </submittedName>
</protein>
<keyword evidence="3" id="KW-1185">Reference proteome</keyword>
<accession>A0A395RKK8</accession>
<feature type="compositionally biased region" description="Polar residues" evidence="1">
    <location>
        <begin position="103"/>
        <end position="122"/>
    </location>
</feature>
<sequence length="219" mass="24049">MVSLLISISSTTLKRQEIMNKKKSKSKSKSKNNAPVACSYAGPSDESPGDQGTACDLPDATGPPPCIMVNEVPQYHPTLHGIRHGVKLSSANIPRYRKDRIQKTSTQSNNNNPNRKPSQLNQAGPYPDTQIVCNPGASASFPAKDISSTHPEFLPDLAVGRYRSQYLLEGPQPLLSPGQDPIKVEFSMKLQSLPDDIRFQIVDNMLFCQKKHGHGPLEF</sequence>
<evidence type="ECO:0000313" key="2">
    <source>
        <dbReference type="EMBL" id="RGP60637.1"/>
    </source>
</evidence>
<reference evidence="2 3" key="1">
    <citation type="journal article" date="2018" name="PLoS Pathog.">
        <title>Evolution of structural diversity of trichothecenes, a family of toxins produced by plant pathogenic and entomopathogenic fungi.</title>
        <authorList>
            <person name="Proctor R.H."/>
            <person name="McCormick S.P."/>
            <person name="Kim H.S."/>
            <person name="Cardoza R.E."/>
            <person name="Stanley A.M."/>
            <person name="Lindo L."/>
            <person name="Kelly A."/>
            <person name="Brown D.W."/>
            <person name="Lee T."/>
            <person name="Vaughan M.M."/>
            <person name="Alexander N.J."/>
            <person name="Busman M."/>
            <person name="Gutierrez S."/>
        </authorList>
    </citation>
    <scope>NUCLEOTIDE SEQUENCE [LARGE SCALE GENOMIC DNA]</scope>
    <source>
        <strain evidence="2 3">NRRL 3299</strain>
    </source>
</reference>
<feature type="region of interest" description="Disordered" evidence="1">
    <location>
        <begin position="16"/>
        <end position="59"/>
    </location>
</feature>
<dbReference type="AlphaFoldDB" id="A0A395RKK8"/>
<feature type="compositionally biased region" description="Basic residues" evidence="1">
    <location>
        <begin position="21"/>
        <end position="30"/>
    </location>
</feature>
<comment type="caution">
    <text evidence="2">The sequence shown here is derived from an EMBL/GenBank/DDBJ whole genome shotgun (WGS) entry which is preliminary data.</text>
</comment>
<gene>
    <name evidence="2" type="ORF">FSPOR_10517</name>
</gene>
<evidence type="ECO:0000256" key="1">
    <source>
        <dbReference type="SAM" id="MobiDB-lite"/>
    </source>
</evidence>
<feature type="region of interest" description="Disordered" evidence="1">
    <location>
        <begin position="101"/>
        <end position="129"/>
    </location>
</feature>
<organism evidence="2 3">
    <name type="scientific">Fusarium sporotrichioides</name>
    <dbReference type="NCBI Taxonomy" id="5514"/>
    <lineage>
        <taxon>Eukaryota</taxon>
        <taxon>Fungi</taxon>
        <taxon>Dikarya</taxon>
        <taxon>Ascomycota</taxon>
        <taxon>Pezizomycotina</taxon>
        <taxon>Sordariomycetes</taxon>
        <taxon>Hypocreomycetidae</taxon>
        <taxon>Hypocreales</taxon>
        <taxon>Nectriaceae</taxon>
        <taxon>Fusarium</taxon>
    </lineage>
</organism>
<evidence type="ECO:0000313" key="3">
    <source>
        <dbReference type="Proteomes" id="UP000266152"/>
    </source>
</evidence>